<comment type="caution">
    <text evidence="1">The sequence shown here is derived from an EMBL/GenBank/DDBJ whole genome shotgun (WGS) entry which is preliminary data.</text>
</comment>
<dbReference type="EMBL" id="VHSG01000017">
    <property type="protein sequence ID" value="TQV74181.1"/>
    <property type="molecule type" value="Genomic_DNA"/>
</dbReference>
<gene>
    <name evidence="1" type="ORF">FKG94_16370</name>
</gene>
<dbReference type="RefSeq" id="WP_142905404.1">
    <property type="nucleotide sequence ID" value="NZ_ML660096.1"/>
</dbReference>
<name>A0A545TAE1_9GAMM</name>
<reference evidence="1 2" key="1">
    <citation type="submission" date="2019-06" db="EMBL/GenBank/DDBJ databases">
        <title>Whole genome sequence for Cellvibrionaceae sp. R142.</title>
        <authorList>
            <person name="Wang G."/>
        </authorList>
    </citation>
    <scope>NUCLEOTIDE SEQUENCE [LARGE SCALE GENOMIC DNA]</scope>
    <source>
        <strain evidence="1 2">R142</strain>
    </source>
</reference>
<keyword evidence="2" id="KW-1185">Reference proteome</keyword>
<evidence type="ECO:0000313" key="2">
    <source>
        <dbReference type="Proteomes" id="UP000319732"/>
    </source>
</evidence>
<dbReference type="InterPro" id="IPR045508">
    <property type="entry name" value="DUF6482"/>
</dbReference>
<dbReference type="Pfam" id="PF20090">
    <property type="entry name" value="DUF6482"/>
    <property type="match status" value="1"/>
</dbReference>
<proteinExistence type="predicted"/>
<protein>
    <submittedName>
        <fullName evidence="1">Uncharacterized protein</fullName>
    </submittedName>
</protein>
<dbReference type="Proteomes" id="UP000319732">
    <property type="component" value="Unassembled WGS sequence"/>
</dbReference>
<accession>A0A545TAE1</accession>
<organism evidence="1 2">
    <name type="scientific">Exilibacterium tricleocarpae</name>
    <dbReference type="NCBI Taxonomy" id="2591008"/>
    <lineage>
        <taxon>Bacteria</taxon>
        <taxon>Pseudomonadati</taxon>
        <taxon>Pseudomonadota</taxon>
        <taxon>Gammaproteobacteria</taxon>
        <taxon>Cellvibrionales</taxon>
        <taxon>Cellvibrionaceae</taxon>
        <taxon>Exilibacterium</taxon>
    </lineage>
</organism>
<dbReference type="AlphaFoldDB" id="A0A545TAE1"/>
<dbReference type="OrthoDB" id="5600613at2"/>
<evidence type="ECO:0000313" key="1">
    <source>
        <dbReference type="EMBL" id="TQV74181.1"/>
    </source>
</evidence>
<sequence length="100" mass="11008">MGISVSQLKQAGHIKKVVIHSIDLSLYLVSVVVDQEEHYVTDNTGAPLKSHNLKELKSLLSQSNIGKAAMEQQSIHGKSIHGKNFYGKGRLDTRADRELA</sequence>